<dbReference type="HOGENOM" id="CLU_012344_3_1_11"/>
<dbReference type="EMBL" id="CANL01000007">
    <property type="protein sequence ID" value="CCM62997.1"/>
    <property type="molecule type" value="Genomic_DNA"/>
</dbReference>
<dbReference type="InterPro" id="IPR011042">
    <property type="entry name" value="6-blade_b-propeller_TolB-like"/>
</dbReference>
<comment type="caution">
    <text evidence="3">The sequence shown here is derived from an EMBL/GenBank/DDBJ whole genome shotgun (WGS) entry which is preliminary data.</text>
</comment>
<dbReference type="OrthoDB" id="9770043at2"/>
<feature type="signal peptide" evidence="1">
    <location>
        <begin position="1"/>
        <end position="25"/>
    </location>
</feature>
<organism evidence="3 4">
    <name type="scientific">Candidatus Neomicrothrix parvicella RN1</name>
    <dbReference type="NCBI Taxonomy" id="1229780"/>
    <lineage>
        <taxon>Bacteria</taxon>
        <taxon>Bacillati</taxon>
        <taxon>Actinomycetota</taxon>
        <taxon>Acidimicrobiia</taxon>
        <taxon>Acidimicrobiales</taxon>
        <taxon>Microthrixaceae</taxon>
        <taxon>Candidatus Neomicrothrix</taxon>
    </lineage>
</organism>
<feature type="chain" id="PRO_5004383728" description="Glucose/Sorbosone dehydrogenase domain-containing protein" evidence="1">
    <location>
        <begin position="26"/>
        <end position="408"/>
    </location>
</feature>
<dbReference type="PANTHER" id="PTHR19328:SF75">
    <property type="entry name" value="ALDOSE SUGAR DEHYDROGENASE YLII"/>
    <property type="match status" value="1"/>
</dbReference>
<dbReference type="Gene3D" id="2.120.10.30">
    <property type="entry name" value="TolB, C-terminal domain"/>
    <property type="match status" value="1"/>
</dbReference>
<dbReference type="eggNOG" id="COG2133">
    <property type="taxonomic scope" value="Bacteria"/>
</dbReference>
<keyword evidence="1" id="KW-0732">Signal</keyword>
<dbReference type="PANTHER" id="PTHR19328">
    <property type="entry name" value="HEDGEHOG-INTERACTING PROTEIN"/>
    <property type="match status" value="1"/>
</dbReference>
<dbReference type="InterPro" id="IPR011041">
    <property type="entry name" value="Quinoprot_gluc/sorb_DH_b-prop"/>
</dbReference>
<dbReference type="AlphaFoldDB" id="R4Z326"/>
<evidence type="ECO:0000313" key="3">
    <source>
        <dbReference type="EMBL" id="CCM62997.1"/>
    </source>
</evidence>
<dbReference type="InterPro" id="IPR012938">
    <property type="entry name" value="Glc/Sorbosone_DH"/>
</dbReference>
<evidence type="ECO:0000256" key="1">
    <source>
        <dbReference type="SAM" id="SignalP"/>
    </source>
</evidence>
<accession>R4Z326</accession>
<evidence type="ECO:0000259" key="2">
    <source>
        <dbReference type="Pfam" id="PF07995"/>
    </source>
</evidence>
<dbReference type="Pfam" id="PF07995">
    <property type="entry name" value="GSDH"/>
    <property type="match status" value="1"/>
</dbReference>
<sequence>MNSRLIGALTVVVACSAVLFGCTDADTDTDKSGSVETTAPSSIPDSSVKAEAITTDLEAPTVVLGAADGTLLVAERAGNVRRIDPKNPDRSSTVLDITSDVGDLSGEKGLLGLATSPNDDELYVSYTRAADGASVIKTFPLGADGVATASGREMLVVPQPFSNHNGGNLAVDADGLLWLGLGDGGAGGDPYGNGQNPATLLGSMLRIRPTLDGDEPYQIPDDNPFSDGTTPNGSKAAPEAWAYGLRNPWRFTFDSATGDLWIADVGQGEWEEINHVAADDGLGEGANFGWNHREGTHPYTDDPDPADAPGDMVDPVFDYSHSDGRCSVTGGVVVRNAPGLPNLDGVYLWADLCEGRLHGLRPDADGEVTDLDLGAEVPGITSFGTAADGEVYAVSVDQNQLWRLTQAG</sequence>
<evidence type="ECO:0000313" key="4">
    <source>
        <dbReference type="Proteomes" id="UP000018291"/>
    </source>
</evidence>
<dbReference type="PROSITE" id="PS51257">
    <property type="entry name" value="PROKAR_LIPOPROTEIN"/>
    <property type="match status" value="1"/>
</dbReference>
<proteinExistence type="predicted"/>
<dbReference type="Proteomes" id="UP000018291">
    <property type="component" value="Unassembled WGS sequence"/>
</dbReference>
<protein>
    <recommendedName>
        <fullName evidence="2">Glucose/Sorbosone dehydrogenase domain-containing protein</fullName>
    </recommendedName>
</protein>
<gene>
    <name evidence="3" type="ORF">BN381_150110</name>
</gene>
<dbReference type="STRING" id="1229780.BN381_150110"/>
<dbReference type="SUPFAM" id="SSF50952">
    <property type="entry name" value="Soluble quinoprotein glucose dehydrogenase"/>
    <property type="match status" value="1"/>
</dbReference>
<keyword evidence="4" id="KW-1185">Reference proteome</keyword>
<feature type="domain" description="Glucose/Sorbosone dehydrogenase" evidence="2">
    <location>
        <begin position="58"/>
        <end position="398"/>
    </location>
</feature>
<reference evidence="3 4" key="1">
    <citation type="journal article" date="2013" name="ISME J.">
        <title>Metabolic model for the filamentous 'Candidatus Microthrix parvicella' based on genomic and metagenomic analyses.</title>
        <authorList>
            <person name="Jon McIlroy S."/>
            <person name="Kristiansen R."/>
            <person name="Albertsen M."/>
            <person name="Michael Karst S."/>
            <person name="Rossetti S."/>
            <person name="Lund Nielsen J."/>
            <person name="Tandoi V."/>
            <person name="James Seviour R."/>
            <person name="Nielsen P.H."/>
        </authorList>
    </citation>
    <scope>NUCLEOTIDE SEQUENCE [LARGE SCALE GENOMIC DNA]</scope>
    <source>
        <strain evidence="3 4">RN1</strain>
    </source>
</reference>
<dbReference type="RefSeq" id="WP_012224978.1">
    <property type="nucleotide sequence ID" value="NZ_HG422565.1"/>
</dbReference>
<name>R4Z326_9ACTN</name>